<proteinExistence type="predicted"/>
<comment type="caution">
    <text evidence="1">The sequence shown here is derived from an EMBL/GenBank/DDBJ whole genome shotgun (WGS) entry which is preliminary data.</text>
</comment>
<sequence>MFTAPKWYSPRLVGRRLVVDYLRFARLDGGVKQHITTLKLMRNLINRLRLNGKAVVVFNVNLNVVVGAIGEFLAHHPPTKNRCRVILRRSVKEQGIQQREHHK</sequence>
<reference evidence="2" key="1">
    <citation type="journal article" date="2019" name="Int. J. Syst. Evol. Microbiol.">
        <title>The Global Catalogue of Microorganisms (GCM) 10K type strain sequencing project: providing services to taxonomists for standard genome sequencing and annotation.</title>
        <authorList>
            <consortium name="The Broad Institute Genomics Platform"/>
            <consortium name="The Broad Institute Genome Sequencing Center for Infectious Disease"/>
            <person name="Wu L."/>
            <person name="Ma J."/>
        </authorList>
    </citation>
    <scope>NUCLEOTIDE SEQUENCE [LARGE SCALE GENOMIC DNA]</scope>
    <source>
        <strain evidence="2">JCM 19635</strain>
    </source>
</reference>
<dbReference type="Proteomes" id="UP001596513">
    <property type="component" value="Unassembled WGS sequence"/>
</dbReference>
<keyword evidence="2" id="KW-1185">Reference proteome</keyword>
<dbReference type="EMBL" id="JBHTEK010000001">
    <property type="protein sequence ID" value="MFC7667981.1"/>
    <property type="molecule type" value="Genomic_DNA"/>
</dbReference>
<evidence type="ECO:0000313" key="1">
    <source>
        <dbReference type="EMBL" id="MFC7667981.1"/>
    </source>
</evidence>
<accession>A0ABW2U573</accession>
<protein>
    <submittedName>
        <fullName evidence="1">Uncharacterized protein</fullName>
    </submittedName>
</protein>
<organism evidence="1 2">
    <name type="scientific">Hymenobacter humi</name>
    <dbReference type="NCBI Taxonomy" id="1411620"/>
    <lineage>
        <taxon>Bacteria</taxon>
        <taxon>Pseudomonadati</taxon>
        <taxon>Bacteroidota</taxon>
        <taxon>Cytophagia</taxon>
        <taxon>Cytophagales</taxon>
        <taxon>Hymenobacteraceae</taxon>
        <taxon>Hymenobacter</taxon>
    </lineage>
</organism>
<dbReference type="RefSeq" id="WP_380202932.1">
    <property type="nucleotide sequence ID" value="NZ_JBHTEK010000001.1"/>
</dbReference>
<gene>
    <name evidence="1" type="ORF">ACFQT0_11740</name>
</gene>
<evidence type="ECO:0000313" key="2">
    <source>
        <dbReference type="Proteomes" id="UP001596513"/>
    </source>
</evidence>
<name>A0ABW2U573_9BACT</name>